<reference evidence="1 2" key="1">
    <citation type="journal article" date="2009" name="PLoS ONE">
        <title>The complete genome of Teredinibacter turnerae T7901: an intracellular endosymbiont of marine wood-boring bivalves (shipworms).</title>
        <authorList>
            <person name="Yang J.C."/>
            <person name="Madupu R."/>
            <person name="Durkin A.S."/>
            <person name="Ekborg N.A."/>
            <person name="Pedamallu C.S."/>
            <person name="Hostetler J.B."/>
            <person name="Radune D."/>
            <person name="Toms B.S."/>
            <person name="Henrissat B."/>
            <person name="Coutinho P.M."/>
            <person name="Schwarz S."/>
            <person name="Field L."/>
            <person name="Trindade-Silva A.E."/>
            <person name="Soares C.A.G."/>
            <person name="Elshahawi S."/>
            <person name="Hanora A."/>
            <person name="Schmidt E.W."/>
            <person name="Haygood M.G."/>
            <person name="Posfai J."/>
            <person name="Benner J."/>
            <person name="Madinger C."/>
            <person name="Nove J."/>
            <person name="Anton B."/>
            <person name="Chaudhary K."/>
            <person name="Foster J."/>
            <person name="Holman A."/>
            <person name="Kumar S."/>
            <person name="Lessard P.A."/>
            <person name="Luyten Y.A."/>
            <person name="Slatko B."/>
            <person name="Wood N."/>
            <person name="Wu B."/>
            <person name="Teplitski M."/>
            <person name="Mougous J.D."/>
            <person name="Ward N."/>
            <person name="Eisen J.A."/>
            <person name="Badger J.H."/>
            <person name="Distel D.L."/>
        </authorList>
    </citation>
    <scope>NUCLEOTIDE SEQUENCE [LARGE SCALE GENOMIC DNA]</scope>
    <source>
        <strain evidence="2">ATCC 39867 / T7901</strain>
    </source>
</reference>
<name>C5BKC5_TERTT</name>
<dbReference type="STRING" id="377629.TERTU_2389"/>
<dbReference type="KEGG" id="ttu:TERTU_2389"/>
<dbReference type="eggNOG" id="ENOG5030664">
    <property type="taxonomic scope" value="Bacteria"/>
</dbReference>
<dbReference type="AlphaFoldDB" id="C5BKC5"/>
<dbReference type="RefSeq" id="WP_015817647.1">
    <property type="nucleotide sequence ID" value="NC_012997.1"/>
</dbReference>
<protein>
    <submittedName>
        <fullName evidence="1">Uncharacterized protein</fullName>
    </submittedName>
</protein>
<accession>C5BKC5</accession>
<sequence>MSVNHIPDKRTYAFHQKAAEILRASPDRLVEVNDVLSHWRTMSGTQAEGWAEKWQELIKDLSAAEIADLICKQGEEMDFYRKSSPFACLLSDEQRMKIIRRFKYDHE</sequence>
<dbReference type="HOGENOM" id="CLU_2208785_0_0_6"/>
<evidence type="ECO:0000313" key="1">
    <source>
        <dbReference type="EMBL" id="ACR11535.1"/>
    </source>
</evidence>
<organism evidence="1 2">
    <name type="scientific">Teredinibacter turnerae (strain ATCC 39867 / T7901)</name>
    <dbReference type="NCBI Taxonomy" id="377629"/>
    <lineage>
        <taxon>Bacteria</taxon>
        <taxon>Pseudomonadati</taxon>
        <taxon>Pseudomonadota</taxon>
        <taxon>Gammaproteobacteria</taxon>
        <taxon>Cellvibrionales</taxon>
        <taxon>Cellvibrionaceae</taxon>
        <taxon>Teredinibacter</taxon>
    </lineage>
</organism>
<evidence type="ECO:0000313" key="2">
    <source>
        <dbReference type="Proteomes" id="UP000009080"/>
    </source>
</evidence>
<dbReference type="OrthoDB" id="5706087at2"/>
<keyword evidence="2" id="KW-1185">Reference proteome</keyword>
<dbReference type="EMBL" id="CP001614">
    <property type="protein sequence ID" value="ACR11535.1"/>
    <property type="molecule type" value="Genomic_DNA"/>
</dbReference>
<proteinExistence type="predicted"/>
<dbReference type="Proteomes" id="UP000009080">
    <property type="component" value="Chromosome"/>
</dbReference>
<gene>
    <name evidence="1" type="ordered locus">TERTU_2389</name>
</gene>